<protein>
    <submittedName>
        <fullName evidence="2">Uncharacterized protein</fullName>
    </submittedName>
</protein>
<accession>A0A9X9LN97</accession>
<gene>
    <name evidence="2" type="ORF">BN2614_LOCUS1</name>
</gene>
<keyword evidence="3" id="KW-1185">Reference proteome</keyword>
<evidence type="ECO:0000256" key="1">
    <source>
        <dbReference type="SAM" id="MobiDB-lite"/>
    </source>
</evidence>
<evidence type="ECO:0000313" key="3">
    <source>
        <dbReference type="Proteomes" id="UP000269945"/>
    </source>
</evidence>
<evidence type="ECO:0000313" key="2">
    <source>
        <dbReference type="EMBL" id="VCW77524.1"/>
    </source>
</evidence>
<organism evidence="2 3">
    <name type="scientific">Gulo gulo</name>
    <name type="common">Wolverine</name>
    <name type="synonym">Gluton</name>
    <dbReference type="NCBI Taxonomy" id="48420"/>
    <lineage>
        <taxon>Eukaryota</taxon>
        <taxon>Metazoa</taxon>
        <taxon>Chordata</taxon>
        <taxon>Craniata</taxon>
        <taxon>Vertebrata</taxon>
        <taxon>Euteleostomi</taxon>
        <taxon>Mammalia</taxon>
        <taxon>Eutheria</taxon>
        <taxon>Laurasiatheria</taxon>
        <taxon>Carnivora</taxon>
        <taxon>Caniformia</taxon>
        <taxon>Musteloidea</taxon>
        <taxon>Mustelidae</taxon>
        <taxon>Guloninae</taxon>
        <taxon>Gulo</taxon>
    </lineage>
</organism>
<dbReference type="Proteomes" id="UP000269945">
    <property type="component" value="Unassembled WGS sequence"/>
</dbReference>
<feature type="compositionally biased region" description="Basic residues" evidence="1">
    <location>
        <begin position="1"/>
        <end position="11"/>
    </location>
</feature>
<feature type="compositionally biased region" description="Low complexity" evidence="1">
    <location>
        <begin position="17"/>
        <end position="30"/>
    </location>
</feature>
<dbReference type="EMBL" id="CYRY02008929">
    <property type="protein sequence ID" value="VCW77524.1"/>
    <property type="molecule type" value="Genomic_DNA"/>
</dbReference>
<reference evidence="2 3" key="1">
    <citation type="submission" date="2018-10" db="EMBL/GenBank/DDBJ databases">
        <authorList>
            <person name="Ekblom R."/>
            <person name="Jareborg N."/>
        </authorList>
    </citation>
    <scope>NUCLEOTIDE SEQUENCE [LARGE SCALE GENOMIC DNA]</scope>
    <source>
        <tissue evidence="2">Muscle</tissue>
    </source>
</reference>
<feature type="region of interest" description="Disordered" evidence="1">
    <location>
        <begin position="1"/>
        <end position="42"/>
    </location>
</feature>
<name>A0A9X9LN97_GULGU</name>
<proteinExistence type="predicted"/>
<comment type="caution">
    <text evidence="2">The sequence shown here is derived from an EMBL/GenBank/DDBJ whole genome shotgun (WGS) entry which is preliminary data.</text>
</comment>
<sequence length="65" mass="7174">MACPRSFRRRSLNYGDTSTKSTTETVKEPVNSSTSSKPPGRPTISISIPFHCLLHLSHLPKIGLH</sequence>
<dbReference type="AlphaFoldDB" id="A0A9X9LN97"/>